<feature type="region of interest" description="Disordered" evidence="2">
    <location>
        <begin position="477"/>
        <end position="496"/>
    </location>
</feature>
<dbReference type="VEuPathDB" id="FungiDB:KRP23_12150"/>
<feature type="coiled-coil region" evidence="1">
    <location>
        <begin position="76"/>
        <end position="103"/>
    </location>
</feature>
<organism evidence="3 4">
    <name type="scientific">Phytophthora ramorum</name>
    <name type="common">Sudden oak death agent</name>
    <dbReference type="NCBI Taxonomy" id="164328"/>
    <lineage>
        <taxon>Eukaryota</taxon>
        <taxon>Sar</taxon>
        <taxon>Stramenopiles</taxon>
        <taxon>Oomycota</taxon>
        <taxon>Peronosporomycetes</taxon>
        <taxon>Peronosporales</taxon>
        <taxon>Peronosporaceae</taxon>
        <taxon>Phytophthora</taxon>
    </lineage>
</organism>
<protein>
    <submittedName>
        <fullName evidence="3">Uncharacterized protein</fullName>
    </submittedName>
</protein>
<dbReference type="PANTHER" id="PTHR35796:SF3">
    <property type="entry name" value="BHLH DOMAIN-CONTAINING PROTEIN"/>
    <property type="match status" value="1"/>
</dbReference>
<evidence type="ECO:0000313" key="4">
    <source>
        <dbReference type="Proteomes" id="UP000005238"/>
    </source>
</evidence>
<feature type="compositionally biased region" description="Basic and acidic residues" evidence="2">
    <location>
        <begin position="860"/>
        <end position="870"/>
    </location>
</feature>
<sequence>MSVLLPDIDDNSTLEATLAFLDAWEDLSTDSSGADSSSPPARCATPQQKQQQKLSQDAKKRKPRRKYPNSCSTVLQRRKKAEILALRTQAEQLEVQLQQLQKASDTTYPLAQRKGALRVAMQFRGRQQAEKTNCRLKSILANQIKVNEAIRTLLQKTSVLDGLDFVHPRRPLAERLSGIELLEQRVEGLYLDADSMHRIDATVSVNVQARVKQNRALGKTVEIMSTTPMSCPLKAASDMLWKCFSVIKPLRERANVLERSYTLLLQSAIGMLEFKKQNFMRRYEEADRVVIIWADIVRLPKYDLQFRNEAWLFITPSADAPGDASVLRTFQQVFVDHGTSRTSMLDASFAQETAFLELSKMYRNYIQAQQNIFGGGQFYNFYCLMSFLMESDESATVHEAIAFIDSWPRLELSGSSAEGEGSSGNDSTVTPDERQEKQKKRRASGYSLKFQRRKKEELASLRDQAESLEVELRTLTQLGRPSRRKESTTKLSNSAAKSKWRSTAMIKFRERQEAEKTKRKLLELLRNQAHVNNSVRRLLRKTSLLPGFEDLLTSHPLSPRHPLAQSDDSAVIIAQLEGVVSSMRMECGFMLEPLETLSTSSTMLVKHNENEGKMVEITTITPMTCSMEAASAWLWDNLSALREYRGKSYNYLRQSRPDTVEKSYLMELRGRTQAIHVNGLQLLRKYEEADRVMLVRSNLLLLPTESLQFRNNCWTTITPSATNPRESVVRTCVQLYAESKDGLSIKQQDFDGAKNLALNALSGMYRDHANMIQNALIEEVFKLSGREQAEMSLLVEREEDLATLEQVVAFIDSCDTNISSIVDATTSESENDDSPYSIEDVESVLLDSLDGVLEEATFLPKKESEPDTSTRRKRKKLPGASTKLQRRKKAEILGLRAQTQELEGKLEQLKRFNGSSSWLTIATTQCEERLKSEMANQQLRAVLTEYMKTNRAFQEVFQKQTSLGFRQRVPASVEKDFTMVLRSASSVKEINGLSFVRKIEEPNRVVLVGADCFLLPTEGLQFRVQRWTIITRSGDASQPKSVVRTLLQLYAEYSDGFTSEKEDLQEAEDFVLETLGGKLQEYIRWQERVFTQEARAAATDSVPMPH</sequence>
<dbReference type="VEuPathDB" id="FungiDB:KRP22_9112"/>
<feature type="compositionally biased region" description="Low complexity" evidence="2">
    <location>
        <begin position="29"/>
        <end position="38"/>
    </location>
</feature>
<dbReference type="AlphaFoldDB" id="H3GPW4"/>
<evidence type="ECO:0000256" key="1">
    <source>
        <dbReference type="SAM" id="Coils"/>
    </source>
</evidence>
<name>H3GPW4_PHYRM</name>
<evidence type="ECO:0000313" key="3">
    <source>
        <dbReference type="EnsemblProtists" id="Phyra78779"/>
    </source>
</evidence>
<dbReference type="VEuPathDB" id="FungiDB:KRP22_9114"/>
<feature type="region of interest" description="Disordered" evidence="2">
    <location>
        <begin position="414"/>
        <end position="446"/>
    </location>
</feature>
<reference evidence="4" key="1">
    <citation type="journal article" date="2006" name="Science">
        <title>Phytophthora genome sequences uncover evolutionary origins and mechanisms of pathogenesis.</title>
        <authorList>
            <person name="Tyler B.M."/>
            <person name="Tripathy S."/>
            <person name="Zhang X."/>
            <person name="Dehal P."/>
            <person name="Jiang R.H."/>
            <person name="Aerts A."/>
            <person name="Arredondo F.D."/>
            <person name="Baxter L."/>
            <person name="Bensasson D."/>
            <person name="Beynon J.L."/>
            <person name="Chapman J."/>
            <person name="Damasceno C.M."/>
            <person name="Dorrance A.E."/>
            <person name="Dou D."/>
            <person name="Dickerman A.W."/>
            <person name="Dubchak I.L."/>
            <person name="Garbelotto M."/>
            <person name="Gijzen M."/>
            <person name="Gordon S.G."/>
            <person name="Govers F."/>
            <person name="Grunwald N.J."/>
            <person name="Huang W."/>
            <person name="Ivors K.L."/>
            <person name="Jones R.W."/>
            <person name="Kamoun S."/>
            <person name="Krampis K."/>
            <person name="Lamour K.H."/>
            <person name="Lee M.K."/>
            <person name="McDonald W.H."/>
            <person name="Medina M."/>
            <person name="Meijer H.J."/>
            <person name="Nordberg E.K."/>
            <person name="Maclean D.J."/>
            <person name="Ospina-Giraldo M.D."/>
            <person name="Morris P.F."/>
            <person name="Phuntumart V."/>
            <person name="Putnam N.H."/>
            <person name="Rash S."/>
            <person name="Rose J.K."/>
            <person name="Sakihama Y."/>
            <person name="Salamov A.A."/>
            <person name="Savidor A."/>
            <person name="Scheuring C.F."/>
            <person name="Smith B.M."/>
            <person name="Sobral B.W."/>
            <person name="Terry A."/>
            <person name="Torto-Alalibo T.A."/>
            <person name="Win J."/>
            <person name="Xu Z."/>
            <person name="Zhang H."/>
            <person name="Grigoriev I.V."/>
            <person name="Rokhsar D.S."/>
            <person name="Boore J.L."/>
        </authorList>
    </citation>
    <scope>NUCLEOTIDE SEQUENCE [LARGE SCALE GENOMIC DNA]</scope>
    <source>
        <strain evidence="4">Pr102</strain>
    </source>
</reference>
<feature type="region of interest" description="Disordered" evidence="2">
    <location>
        <begin position="857"/>
        <end position="886"/>
    </location>
</feature>
<dbReference type="HOGENOM" id="CLU_294156_0_0_1"/>
<feature type="compositionally biased region" description="Low complexity" evidence="2">
    <location>
        <begin position="414"/>
        <end position="424"/>
    </location>
</feature>
<accession>H3GPW4</accession>
<dbReference type="EMBL" id="DS566031">
    <property type="status" value="NOT_ANNOTATED_CDS"/>
    <property type="molecule type" value="Genomic_DNA"/>
</dbReference>
<dbReference type="EnsemblProtists" id="Phyra78779">
    <property type="protein sequence ID" value="Phyra78779"/>
    <property type="gene ID" value="Phyra78779"/>
</dbReference>
<dbReference type="eggNOG" id="ENOG502RC5F">
    <property type="taxonomic scope" value="Eukaryota"/>
</dbReference>
<dbReference type="InParanoid" id="H3GPW4"/>
<keyword evidence="4" id="KW-1185">Reference proteome</keyword>
<feature type="region of interest" description="Disordered" evidence="2">
    <location>
        <begin position="28"/>
        <end position="72"/>
    </location>
</feature>
<evidence type="ECO:0000256" key="2">
    <source>
        <dbReference type="SAM" id="MobiDB-lite"/>
    </source>
</evidence>
<dbReference type="PANTHER" id="PTHR35796">
    <property type="entry name" value="HYPOTHETICAL CYTOSOLIC PROTEIN"/>
    <property type="match status" value="1"/>
</dbReference>
<dbReference type="Proteomes" id="UP000005238">
    <property type="component" value="Unassembled WGS sequence"/>
</dbReference>
<dbReference type="VEuPathDB" id="FungiDB:KRP22_9113"/>
<proteinExistence type="predicted"/>
<reference evidence="3" key="2">
    <citation type="submission" date="2015-06" db="UniProtKB">
        <authorList>
            <consortium name="EnsemblProtists"/>
        </authorList>
    </citation>
    <scope>IDENTIFICATION</scope>
    <source>
        <strain evidence="3">Pr102</strain>
    </source>
</reference>
<dbReference type="VEuPathDB" id="FungiDB:KRP23_12148"/>
<dbReference type="VEuPathDB" id="FungiDB:KRP23_12149"/>
<keyword evidence="1" id="KW-0175">Coiled coil</keyword>